<organism evidence="2 3">
    <name type="scientific">Pyrus ussuriensis x Pyrus communis</name>
    <dbReference type="NCBI Taxonomy" id="2448454"/>
    <lineage>
        <taxon>Eukaryota</taxon>
        <taxon>Viridiplantae</taxon>
        <taxon>Streptophyta</taxon>
        <taxon>Embryophyta</taxon>
        <taxon>Tracheophyta</taxon>
        <taxon>Spermatophyta</taxon>
        <taxon>Magnoliopsida</taxon>
        <taxon>eudicotyledons</taxon>
        <taxon>Gunneridae</taxon>
        <taxon>Pentapetalae</taxon>
        <taxon>rosids</taxon>
        <taxon>fabids</taxon>
        <taxon>Rosales</taxon>
        <taxon>Rosaceae</taxon>
        <taxon>Amygdaloideae</taxon>
        <taxon>Maleae</taxon>
        <taxon>Pyrus</taxon>
    </lineage>
</organism>
<name>A0A5N5FKH0_9ROSA</name>
<comment type="caution">
    <text evidence="2">The sequence shown here is derived from an EMBL/GenBank/DDBJ whole genome shotgun (WGS) entry which is preliminary data.</text>
</comment>
<dbReference type="EMBL" id="SMOL01000695">
    <property type="protein sequence ID" value="KAB2603639.1"/>
    <property type="molecule type" value="Genomic_DNA"/>
</dbReference>
<keyword evidence="3" id="KW-1185">Reference proteome</keyword>
<feature type="compositionally biased region" description="Polar residues" evidence="1">
    <location>
        <begin position="389"/>
        <end position="402"/>
    </location>
</feature>
<accession>A0A5N5FKH0</accession>
<reference evidence="3" key="2">
    <citation type="submission" date="2019-10" db="EMBL/GenBank/DDBJ databases">
        <title>A de novo genome assembly of a pear dwarfing rootstock.</title>
        <authorList>
            <person name="Wang F."/>
            <person name="Wang J."/>
            <person name="Li S."/>
            <person name="Zhang Y."/>
            <person name="Fang M."/>
            <person name="Ma L."/>
            <person name="Zhao Y."/>
            <person name="Jiang S."/>
        </authorList>
    </citation>
    <scope>NUCLEOTIDE SEQUENCE [LARGE SCALE GENOMIC DNA]</scope>
</reference>
<evidence type="ECO:0000256" key="1">
    <source>
        <dbReference type="SAM" id="MobiDB-lite"/>
    </source>
</evidence>
<evidence type="ECO:0000313" key="2">
    <source>
        <dbReference type="EMBL" id="KAB2603639.1"/>
    </source>
</evidence>
<protein>
    <submittedName>
        <fullName evidence="2">F-box protein</fullName>
    </submittedName>
</protein>
<dbReference type="OrthoDB" id="1157305at2759"/>
<feature type="region of interest" description="Disordered" evidence="1">
    <location>
        <begin position="346"/>
        <end position="402"/>
    </location>
</feature>
<dbReference type="AlphaFoldDB" id="A0A5N5FKH0"/>
<proteinExistence type="predicted"/>
<dbReference type="Proteomes" id="UP000327157">
    <property type="component" value="Chromosome 10"/>
</dbReference>
<reference evidence="2 3" key="1">
    <citation type="submission" date="2019-09" db="EMBL/GenBank/DDBJ databases">
        <authorList>
            <person name="Ou C."/>
        </authorList>
    </citation>
    <scope>NUCLEOTIDE SEQUENCE [LARGE SCALE GENOMIC DNA]</scope>
    <source>
        <strain evidence="2">S2</strain>
        <tissue evidence="2">Leaf</tissue>
    </source>
</reference>
<feature type="compositionally biased region" description="Low complexity" evidence="1">
    <location>
        <begin position="347"/>
        <end position="364"/>
    </location>
</feature>
<sequence length="402" mass="44843">MSSEQPLGPTKFHNFSLSFLPCFEGPPVVVSTSTHEFEPGPTVLASYNDLLLCCATMFSQRDYYICNPYTKQWDALPPPPQCHDLVKVGLICNPGNQLGVLNNEYSYRVVRIIIPPPPVYPSNQFKRLVNGMLYFGGSRGLIGLKLYSSNINATSTIHCRFLDLPEDKANVMDLPEDDQVKFIDLPEDVYRFSAFVHLGSIKAGTGRGFSMRMCESFGHFKNGHSYHDGVGVWDYFEDDQILVDKGSKRWCLVGIVPPNWVRRQCPSITDCSCKYKVHVDNCTRAWRTDLFSYGDVIPGGTVLPYVIPRWPTLVLGDRQRDEGSSSYHVAEKVSVSATAIATSNPFSYPSVSTGSRPSSSSTRSGLEEIQIQKQVKRGKRMRQVDEGQSAATDLNLNLPTDS</sequence>
<gene>
    <name evidence="2" type="ORF">D8674_004644</name>
</gene>
<evidence type="ECO:0000313" key="3">
    <source>
        <dbReference type="Proteomes" id="UP000327157"/>
    </source>
</evidence>
<reference evidence="2 3" key="3">
    <citation type="submission" date="2019-11" db="EMBL/GenBank/DDBJ databases">
        <title>A de novo genome assembly of a pear dwarfing rootstock.</title>
        <authorList>
            <person name="Wang F."/>
            <person name="Wang J."/>
            <person name="Li S."/>
            <person name="Zhang Y."/>
            <person name="Fang M."/>
            <person name="Ma L."/>
            <person name="Zhao Y."/>
            <person name="Jiang S."/>
        </authorList>
    </citation>
    <scope>NUCLEOTIDE SEQUENCE [LARGE SCALE GENOMIC DNA]</scope>
    <source>
        <strain evidence="2">S2</strain>
        <tissue evidence="2">Leaf</tissue>
    </source>
</reference>